<feature type="domain" description="N6 adenine-specific DNA methyltransferase N-terminal" evidence="9">
    <location>
        <begin position="1"/>
        <end position="129"/>
    </location>
</feature>
<keyword evidence="6" id="KW-0680">Restriction system</keyword>
<dbReference type="GO" id="GO:0003677">
    <property type="term" value="F:DNA binding"/>
    <property type="evidence" value="ECO:0007669"/>
    <property type="project" value="InterPro"/>
</dbReference>
<evidence type="ECO:0000256" key="4">
    <source>
        <dbReference type="ARBA" id="ARBA00022679"/>
    </source>
</evidence>
<accession>A0AA37CWF9</accession>
<comment type="caution">
    <text evidence="10">The sequence shown here is derived from an EMBL/GenBank/DDBJ whole genome shotgun (WGS) entry which is preliminary data.</text>
</comment>
<dbReference type="InterPro" id="IPR022749">
    <property type="entry name" value="D12N6_MeTrfase_N"/>
</dbReference>
<evidence type="ECO:0000256" key="5">
    <source>
        <dbReference type="ARBA" id="ARBA00022691"/>
    </source>
</evidence>
<evidence type="ECO:0000256" key="6">
    <source>
        <dbReference type="ARBA" id="ARBA00022747"/>
    </source>
</evidence>
<comment type="similarity">
    <text evidence="1">Belongs to the N(4)/N(6)-methyltransferase family.</text>
</comment>
<keyword evidence="5" id="KW-0949">S-adenosyl-L-methionine</keyword>
<evidence type="ECO:0000256" key="3">
    <source>
        <dbReference type="ARBA" id="ARBA00022603"/>
    </source>
</evidence>
<proteinExistence type="inferred from homology"/>
<keyword evidence="4" id="KW-0808">Transferase</keyword>
<dbReference type="InterPro" id="IPR052916">
    <property type="entry name" value="Type-I_RE_MTase_Subunit"/>
</dbReference>
<gene>
    <name evidence="10" type="ORF">KAM351_09470</name>
</gene>
<reference evidence="10" key="1">
    <citation type="submission" date="2021-07" db="EMBL/GenBank/DDBJ databases">
        <title>Draft genome sequence of carbapenem-resistant Aeromonas spp. in Japan.</title>
        <authorList>
            <person name="Maehana S."/>
            <person name="Suzuki M."/>
            <person name="Kitasato H."/>
        </authorList>
    </citation>
    <scope>NUCLEOTIDE SEQUENCE</scope>
    <source>
        <strain evidence="10">KAM351</strain>
    </source>
</reference>
<evidence type="ECO:0000256" key="7">
    <source>
        <dbReference type="ARBA" id="ARBA00047942"/>
    </source>
</evidence>
<keyword evidence="3" id="KW-0489">Methyltransferase</keyword>
<dbReference type="InterPro" id="IPR038333">
    <property type="entry name" value="T1MK-like_N_sf"/>
</dbReference>
<dbReference type="Gene3D" id="1.20.1260.30">
    <property type="match status" value="1"/>
</dbReference>
<dbReference type="RefSeq" id="WP_223940094.1">
    <property type="nucleotide sequence ID" value="NZ_BPNN01000009.1"/>
</dbReference>
<dbReference type="EC" id="2.1.1.72" evidence="2"/>
<dbReference type="GO" id="GO:0009307">
    <property type="term" value="P:DNA restriction-modification system"/>
    <property type="evidence" value="ECO:0007669"/>
    <property type="project" value="UniProtKB-KW"/>
</dbReference>
<evidence type="ECO:0000259" key="9">
    <source>
        <dbReference type="Pfam" id="PF12161"/>
    </source>
</evidence>
<dbReference type="SUPFAM" id="SSF53335">
    <property type="entry name" value="S-adenosyl-L-methionine-dependent methyltransferases"/>
    <property type="match status" value="1"/>
</dbReference>
<comment type="catalytic activity">
    <reaction evidence="7">
        <text>a 2'-deoxyadenosine in DNA + S-adenosyl-L-methionine = an N(6)-methyl-2'-deoxyadenosine in DNA + S-adenosyl-L-homocysteine + H(+)</text>
        <dbReference type="Rhea" id="RHEA:15197"/>
        <dbReference type="Rhea" id="RHEA-COMP:12418"/>
        <dbReference type="Rhea" id="RHEA-COMP:12419"/>
        <dbReference type="ChEBI" id="CHEBI:15378"/>
        <dbReference type="ChEBI" id="CHEBI:57856"/>
        <dbReference type="ChEBI" id="CHEBI:59789"/>
        <dbReference type="ChEBI" id="CHEBI:90615"/>
        <dbReference type="ChEBI" id="CHEBI:90616"/>
        <dbReference type="EC" id="2.1.1.72"/>
    </reaction>
</comment>
<dbReference type="InterPro" id="IPR003356">
    <property type="entry name" value="DNA_methylase_A-5"/>
</dbReference>
<protein>
    <recommendedName>
        <fullName evidence="2">site-specific DNA-methyltransferase (adenine-specific)</fullName>
        <ecNumber evidence="2">2.1.1.72</ecNumber>
    </recommendedName>
</protein>
<dbReference type="AlphaFoldDB" id="A0AA37CWF9"/>
<dbReference type="Pfam" id="PF02384">
    <property type="entry name" value="N6_Mtase"/>
    <property type="match status" value="1"/>
</dbReference>
<organism evidence="10 11">
    <name type="scientific">Aeromonas caviae</name>
    <name type="common">Aeromonas punctata</name>
    <dbReference type="NCBI Taxonomy" id="648"/>
    <lineage>
        <taxon>Bacteria</taxon>
        <taxon>Pseudomonadati</taxon>
        <taxon>Pseudomonadota</taxon>
        <taxon>Gammaproteobacteria</taxon>
        <taxon>Aeromonadales</taxon>
        <taxon>Aeromonadaceae</taxon>
        <taxon>Aeromonas</taxon>
    </lineage>
</organism>
<evidence type="ECO:0000259" key="8">
    <source>
        <dbReference type="Pfam" id="PF02384"/>
    </source>
</evidence>
<dbReference type="InterPro" id="IPR029063">
    <property type="entry name" value="SAM-dependent_MTases_sf"/>
</dbReference>
<dbReference type="GO" id="GO:0009007">
    <property type="term" value="F:site-specific DNA-methyltransferase (adenine-specific) activity"/>
    <property type="evidence" value="ECO:0007669"/>
    <property type="project" value="UniProtKB-EC"/>
</dbReference>
<sequence>MDAVEYKHIVLGLIFIKYVSDTFLARRIELERRFTDESDDYYLHDSDDEFLAEELEERDYYREVNVFWVPEGARWEVLRANAKQADIGKRIDDALVLIEQENPRLKGILDKRFARAQLPDGKLGELVNLVSTIGFGDEPEAARDVLGQVYDPCCDSGGMFVQSEKFIEAHGSKLGDVPFYGQESNPTTWRLAAMNLAIRGMDYNLGKELGDPLQPCLISGQLRLPEAEAMVREVQE</sequence>
<dbReference type="Gene3D" id="3.40.50.150">
    <property type="entry name" value="Vaccinia Virus protein VP39"/>
    <property type="match status" value="1"/>
</dbReference>
<dbReference type="Proteomes" id="UP000886934">
    <property type="component" value="Unassembled WGS sequence"/>
</dbReference>
<dbReference type="GO" id="GO:0008170">
    <property type="term" value="F:N-methyltransferase activity"/>
    <property type="evidence" value="ECO:0007669"/>
    <property type="project" value="InterPro"/>
</dbReference>
<dbReference type="GO" id="GO:0032259">
    <property type="term" value="P:methylation"/>
    <property type="evidence" value="ECO:0007669"/>
    <property type="project" value="UniProtKB-KW"/>
</dbReference>
<dbReference type="PANTHER" id="PTHR42998">
    <property type="entry name" value="TYPE I RESTRICTION ENZYME HINDVIIP M PROTEIN-RELATED"/>
    <property type="match status" value="1"/>
</dbReference>
<evidence type="ECO:0000256" key="2">
    <source>
        <dbReference type="ARBA" id="ARBA00011900"/>
    </source>
</evidence>
<dbReference type="Pfam" id="PF12161">
    <property type="entry name" value="HsdM_N"/>
    <property type="match status" value="1"/>
</dbReference>
<evidence type="ECO:0000313" key="10">
    <source>
        <dbReference type="EMBL" id="GJA62336.1"/>
    </source>
</evidence>
<dbReference type="EMBL" id="BPNN01000009">
    <property type="protein sequence ID" value="GJA62336.1"/>
    <property type="molecule type" value="Genomic_DNA"/>
</dbReference>
<evidence type="ECO:0000313" key="11">
    <source>
        <dbReference type="Proteomes" id="UP000886934"/>
    </source>
</evidence>
<feature type="domain" description="DNA methylase adenine-specific" evidence="8">
    <location>
        <begin position="147"/>
        <end position="214"/>
    </location>
</feature>
<evidence type="ECO:0000256" key="1">
    <source>
        <dbReference type="ARBA" id="ARBA00006594"/>
    </source>
</evidence>
<dbReference type="PANTHER" id="PTHR42998:SF1">
    <property type="entry name" value="TYPE I RESTRICTION ENZYME HINDI METHYLASE SUBUNIT"/>
    <property type="match status" value="1"/>
</dbReference>
<name>A0AA37CWF9_AERCA</name>